<accession>A0AAV2FYZ6</accession>
<dbReference type="AlphaFoldDB" id="A0AAV2FYZ6"/>
<dbReference type="Proteomes" id="UP001497516">
    <property type="component" value="Chromosome 7"/>
</dbReference>
<keyword evidence="3" id="KW-1185">Reference proteome</keyword>
<proteinExistence type="predicted"/>
<sequence length="76" mass="7741">MVEAEEEGRLRGGGGEVESATMVEAGGGRASLSEKGEGFGDDCRLIWELGEEVVTARAEGGELEMLRVSGAGGGVV</sequence>
<reference evidence="2 3" key="1">
    <citation type="submission" date="2024-04" db="EMBL/GenBank/DDBJ databases">
        <authorList>
            <person name="Fracassetti M."/>
        </authorList>
    </citation>
    <scope>NUCLEOTIDE SEQUENCE [LARGE SCALE GENOMIC DNA]</scope>
</reference>
<dbReference type="EMBL" id="OZ034820">
    <property type="protein sequence ID" value="CAL1403247.1"/>
    <property type="molecule type" value="Genomic_DNA"/>
</dbReference>
<feature type="region of interest" description="Disordered" evidence="1">
    <location>
        <begin position="1"/>
        <end position="20"/>
    </location>
</feature>
<name>A0AAV2FYZ6_9ROSI</name>
<gene>
    <name evidence="2" type="ORF">LTRI10_LOCUS43192</name>
</gene>
<evidence type="ECO:0000313" key="3">
    <source>
        <dbReference type="Proteomes" id="UP001497516"/>
    </source>
</evidence>
<evidence type="ECO:0000256" key="1">
    <source>
        <dbReference type="SAM" id="MobiDB-lite"/>
    </source>
</evidence>
<protein>
    <submittedName>
        <fullName evidence="2">Uncharacterized protein</fullName>
    </submittedName>
</protein>
<evidence type="ECO:0000313" key="2">
    <source>
        <dbReference type="EMBL" id="CAL1403247.1"/>
    </source>
</evidence>
<organism evidence="2 3">
    <name type="scientific">Linum trigynum</name>
    <dbReference type="NCBI Taxonomy" id="586398"/>
    <lineage>
        <taxon>Eukaryota</taxon>
        <taxon>Viridiplantae</taxon>
        <taxon>Streptophyta</taxon>
        <taxon>Embryophyta</taxon>
        <taxon>Tracheophyta</taxon>
        <taxon>Spermatophyta</taxon>
        <taxon>Magnoliopsida</taxon>
        <taxon>eudicotyledons</taxon>
        <taxon>Gunneridae</taxon>
        <taxon>Pentapetalae</taxon>
        <taxon>rosids</taxon>
        <taxon>fabids</taxon>
        <taxon>Malpighiales</taxon>
        <taxon>Linaceae</taxon>
        <taxon>Linum</taxon>
    </lineage>
</organism>